<dbReference type="Pfam" id="PF24827">
    <property type="entry name" value="AstE_AspA_cat"/>
    <property type="match status" value="1"/>
</dbReference>
<evidence type="ECO:0000256" key="4">
    <source>
        <dbReference type="ARBA" id="ARBA00022833"/>
    </source>
</evidence>
<proteinExistence type="predicted"/>
<name>A0A0G1PMM5_9BACT</name>
<dbReference type="Proteomes" id="UP000033999">
    <property type="component" value="Unassembled WGS sequence"/>
</dbReference>
<accession>A0A0G1PMM5</accession>
<evidence type="ECO:0000313" key="7">
    <source>
        <dbReference type="Proteomes" id="UP000033999"/>
    </source>
</evidence>
<keyword evidence="4" id="KW-0862">Zinc</keyword>
<comment type="caution">
    <text evidence="6">The sequence shown here is derived from an EMBL/GenBank/DDBJ whole genome shotgun (WGS) entry which is preliminary data.</text>
</comment>
<evidence type="ECO:0000259" key="5">
    <source>
        <dbReference type="Pfam" id="PF24827"/>
    </source>
</evidence>
<dbReference type="PANTHER" id="PTHR15162:SF7">
    <property type="entry name" value="SUCCINYLGLUTAMATE DESUCCINYLASE"/>
    <property type="match status" value="1"/>
</dbReference>
<keyword evidence="3" id="KW-0378">Hydrolase</keyword>
<dbReference type="Pfam" id="PF18306">
    <property type="entry name" value="LDcluster4"/>
    <property type="match status" value="1"/>
</dbReference>
<evidence type="ECO:0000256" key="3">
    <source>
        <dbReference type="ARBA" id="ARBA00022801"/>
    </source>
</evidence>
<reference evidence="6 7" key="1">
    <citation type="journal article" date="2015" name="Nature">
        <title>rRNA introns, odd ribosomes, and small enigmatic genomes across a large radiation of phyla.</title>
        <authorList>
            <person name="Brown C.T."/>
            <person name="Hug L.A."/>
            <person name="Thomas B.C."/>
            <person name="Sharon I."/>
            <person name="Castelle C.J."/>
            <person name="Singh A."/>
            <person name="Wilkins M.J."/>
            <person name="Williams K.H."/>
            <person name="Banfield J.F."/>
        </authorList>
    </citation>
    <scope>NUCLEOTIDE SEQUENCE [LARGE SCALE GENOMIC DNA]</scope>
</reference>
<dbReference type="InterPro" id="IPR041164">
    <property type="entry name" value="LDcluster4"/>
</dbReference>
<evidence type="ECO:0000256" key="1">
    <source>
        <dbReference type="ARBA" id="ARBA00001947"/>
    </source>
</evidence>
<protein>
    <submittedName>
        <fullName evidence="6">Rossmann fold nucleotide-binding protein</fullName>
    </submittedName>
</protein>
<dbReference type="GO" id="GO:0046872">
    <property type="term" value="F:metal ion binding"/>
    <property type="evidence" value="ECO:0007669"/>
    <property type="project" value="UniProtKB-KW"/>
</dbReference>
<sequence>MTNNYMRPLQIGVIGSAADLNYPLSLERVAEKVGRIIARKGATLIFGAEQDYDSLSSVACRGARREGGLVIGVTYGRSKSIIEQSASAVIATGMERGGGRETAMVMSCDAVIAIGGGSGTLNEITIAYQAGIPVVALKNTGGWSSKLADTYLDERKRMLIYSARTPRAAVVEAIRYAQIYGKSLQNILCIAATHGNERIGVEVMRRLERGGLGDRLSWMIGNERAYKKNRRFVYADLNRSGPGNSISKIYEERRAAQVLKYAKQFSYVLDIHSTPAQTGIFTIVTNPTLANIRFAQSLPVQRIVIWPSSKGPLTRFTPCGVEIECGPKNDPRIVDELYRVIRTIALYGITEKIKKDDYEMYYVYGTLLVSKETLGIQKRLREFTRTRFKGEYFYPLLVNRYKNTLCYKMKKVTEQTIWKLV</sequence>
<evidence type="ECO:0000313" key="6">
    <source>
        <dbReference type="EMBL" id="KKU06633.1"/>
    </source>
</evidence>
<dbReference type="InterPro" id="IPR055438">
    <property type="entry name" value="AstE_AspA_cat"/>
</dbReference>
<dbReference type="EMBL" id="LCKX01000027">
    <property type="protein sequence ID" value="KKU06633.1"/>
    <property type="molecule type" value="Genomic_DNA"/>
</dbReference>
<gene>
    <name evidence="6" type="ORF">UX10_C0027G0007</name>
</gene>
<dbReference type="GO" id="GO:0005829">
    <property type="term" value="C:cytosol"/>
    <property type="evidence" value="ECO:0007669"/>
    <property type="project" value="TreeGrafter"/>
</dbReference>
<evidence type="ECO:0000256" key="2">
    <source>
        <dbReference type="ARBA" id="ARBA00022723"/>
    </source>
</evidence>
<organism evidence="6 7">
    <name type="scientific">Candidatus Magasanikbacteria bacterium GW2011_GWA2_45_39</name>
    <dbReference type="NCBI Taxonomy" id="1619041"/>
    <lineage>
        <taxon>Bacteria</taxon>
        <taxon>Candidatus Magasanikiibacteriota</taxon>
    </lineage>
</organism>
<dbReference type="SUPFAM" id="SSF102405">
    <property type="entry name" value="MCP/YpsA-like"/>
    <property type="match status" value="1"/>
</dbReference>
<dbReference type="AlphaFoldDB" id="A0A0G1PMM5"/>
<dbReference type="Gene3D" id="3.40.630.10">
    <property type="entry name" value="Zn peptidases"/>
    <property type="match status" value="1"/>
</dbReference>
<keyword evidence="2" id="KW-0479">Metal-binding</keyword>
<dbReference type="PANTHER" id="PTHR15162">
    <property type="entry name" value="ASPARTOACYLASE"/>
    <property type="match status" value="1"/>
</dbReference>
<feature type="domain" description="Succinylglutamate desuccinylase/Aspartoacylase catalytic" evidence="5">
    <location>
        <begin position="185"/>
        <end position="288"/>
    </location>
</feature>
<dbReference type="GO" id="GO:0016788">
    <property type="term" value="F:hydrolase activity, acting on ester bonds"/>
    <property type="evidence" value="ECO:0007669"/>
    <property type="project" value="InterPro"/>
</dbReference>
<dbReference type="InterPro" id="IPR050178">
    <property type="entry name" value="AspA/AstE_fam"/>
</dbReference>
<dbReference type="Gene3D" id="3.40.50.450">
    <property type="match status" value="1"/>
</dbReference>
<comment type="cofactor">
    <cofactor evidence="1">
        <name>Zn(2+)</name>
        <dbReference type="ChEBI" id="CHEBI:29105"/>
    </cofactor>
</comment>
<dbReference type="SUPFAM" id="SSF53187">
    <property type="entry name" value="Zn-dependent exopeptidases"/>
    <property type="match status" value="1"/>
</dbReference>